<reference evidence="3 4" key="1">
    <citation type="submission" date="2017-03" db="EMBL/GenBank/DDBJ databases">
        <authorList>
            <person name="Afonso C.L."/>
            <person name="Miller P.J."/>
            <person name="Scott M.A."/>
            <person name="Spackman E."/>
            <person name="Goraichik I."/>
            <person name="Dimitrov K.M."/>
            <person name="Suarez D.L."/>
            <person name="Swayne D.E."/>
        </authorList>
    </citation>
    <scope>NUCLEOTIDE SEQUENCE [LARGE SCALE GENOMIC DNA]</scope>
    <source>
        <strain evidence="3">SB41UT1</strain>
    </source>
</reference>
<dbReference type="RefSeq" id="WP_087111932.1">
    <property type="nucleotide sequence ID" value="NZ_CBCSCN010000010.1"/>
</dbReference>
<sequence length="221" mass="24290">MLRTQPNGSFSSSTFKLLPCIALTAGLMASGSASACHKRPACNIPDNIYKLTGVIEDDRHISLTLTTIHGRPILRINDASQKKEYTVVPNRPHHKRPHGQPLMDSRNTALPDADCEKEHQDFDGFVLNNGNAAAFQFAGPPHHNRPHHRPFRPNGQQGRPHQPPACINETLSFKWTNQSSVPGVLSGEIKLTYQNNALTGKIVINGDNISVQDNSITLQAQ</sequence>
<feature type="compositionally biased region" description="Basic residues" evidence="1">
    <location>
        <begin position="142"/>
        <end position="151"/>
    </location>
</feature>
<proteinExistence type="predicted"/>
<dbReference type="EMBL" id="FWPT01000008">
    <property type="protein sequence ID" value="SMA49534.1"/>
    <property type="molecule type" value="Genomic_DNA"/>
</dbReference>
<feature type="region of interest" description="Disordered" evidence="1">
    <location>
        <begin position="141"/>
        <end position="164"/>
    </location>
</feature>
<evidence type="ECO:0000313" key="3">
    <source>
        <dbReference type="EMBL" id="SMA49534.1"/>
    </source>
</evidence>
<gene>
    <name evidence="3" type="ORF">EHSB41UT_03326</name>
</gene>
<keyword evidence="4" id="KW-1185">Reference proteome</keyword>
<keyword evidence="2" id="KW-0732">Signal</keyword>
<evidence type="ECO:0000256" key="2">
    <source>
        <dbReference type="SAM" id="SignalP"/>
    </source>
</evidence>
<organism evidence="3 4">
    <name type="scientific">Parendozoicomonas haliclonae</name>
    <dbReference type="NCBI Taxonomy" id="1960125"/>
    <lineage>
        <taxon>Bacteria</taxon>
        <taxon>Pseudomonadati</taxon>
        <taxon>Pseudomonadota</taxon>
        <taxon>Gammaproteobacteria</taxon>
        <taxon>Oceanospirillales</taxon>
        <taxon>Endozoicomonadaceae</taxon>
        <taxon>Parendozoicomonas</taxon>
    </lineage>
</organism>
<dbReference type="AlphaFoldDB" id="A0A1X7AMN1"/>
<protein>
    <submittedName>
        <fullName evidence="3">Uncharacterized protein</fullName>
    </submittedName>
</protein>
<name>A0A1X7AMN1_9GAMM</name>
<feature type="chain" id="PRO_5012372025" evidence="2">
    <location>
        <begin position="36"/>
        <end position="221"/>
    </location>
</feature>
<dbReference type="Proteomes" id="UP000196573">
    <property type="component" value="Unassembled WGS sequence"/>
</dbReference>
<accession>A0A1X7AMN1</accession>
<feature type="signal peptide" evidence="2">
    <location>
        <begin position="1"/>
        <end position="35"/>
    </location>
</feature>
<evidence type="ECO:0000313" key="4">
    <source>
        <dbReference type="Proteomes" id="UP000196573"/>
    </source>
</evidence>
<evidence type="ECO:0000256" key="1">
    <source>
        <dbReference type="SAM" id="MobiDB-lite"/>
    </source>
</evidence>